<feature type="region of interest" description="Disordered" evidence="2">
    <location>
        <begin position="305"/>
        <end position="383"/>
    </location>
</feature>
<dbReference type="Proteomes" id="UP000194127">
    <property type="component" value="Unassembled WGS sequence"/>
</dbReference>
<keyword evidence="1" id="KW-0539">Nucleus</keyword>
<dbReference type="GO" id="GO:0005634">
    <property type="term" value="C:nucleus"/>
    <property type="evidence" value="ECO:0007669"/>
    <property type="project" value="UniProtKB-UniRule"/>
</dbReference>
<dbReference type="Gene3D" id="1.10.30.10">
    <property type="entry name" value="High mobility group box domain"/>
    <property type="match status" value="1"/>
</dbReference>
<name>A0A1X6MUR9_9APHY</name>
<evidence type="ECO:0000313" key="4">
    <source>
        <dbReference type="EMBL" id="OSX60131.1"/>
    </source>
</evidence>
<organism evidence="4 5">
    <name type="scientific">Postia placenta MAD-698-R-SB12</name>
    <dbReference type="NCBI Taxonomy" id="670580"/>
    <lineage>
        <taxon>Eukaryota</taxon>
        <taxon>Fungi</taxon>
        <taxon>Dikarya</taxon>
        <taxon>Basidiomycota</taxon>
        <taxon>Agaricomycotina</taxon>
        <taxon>Agaricomycetes</taxon>
        <taxon>Polyporales</taxon>
        <taxon>Adustoporiaceae</taxon>
        <taxon>Rhodonia</taxon>
    </lineage>
</organism>
<feature type="DNA-binding region" description="HMG box" evidence="1">
    <location>
        <begin position="133"/>
        <end position="189"/>
    </location>
</feature>
<dbReference type="RefSeq" id="XP_024336925.1">
    <property type="nucleotide sequence ID" value="XM_024477051.1"/>
</dbReference>
<feature type="domain" description="HMG box" evidence="3">
    <location>
        <begin position="133"/>
        <end position="189"/>
    </location>
</feature>
<evidence type="ECO:0000259" key="3">
    <source>
        <dbReference type="PROSITE" id="PS50118"/>
    </source>
</evidence>
<dbReference type="OrthoDB" id="6247875at2759"/>
<proteinExistence type="predicted"/>
<feature type="compositionally biased region" description="Low complexity" evidence="2">
    <location>
        <begin position="342"/>
        <end position="370"/>
    </location>
</feature>
<keyword evidence="5" id="KW-1185">Reference proteome</keyword>
<protein>
    <recommendedName>
        <fullName evidence="3">HMG box domain-containing protein</fullName>
    </recommendedName>
</protein>
<dbReference type="InterPro" id="IPR036910">
    <property type="entry name" value="HMG_box_dom_sf"/>
</dbReference>
<dbReference type="PROSITE" id="PS50118">
    <property type="entry name" value="HMG_BOX_2"/>
    <property type="match status" value="1"/>
</dbReference>
<accession>A0A1X6MUR9</accession>
<dbReference type="AlphaFoldDB" id="A0A1X6MUR9"/>
<dbReference type="InterPro" id="IPR009071">
    <property type="entry name" value="HMG_box_dom"/>
</dbReference>
<dbReference type="GeneID" id="36322001"/>
<gene>
    <name evidence="4" type="ORF">POSPLADRAFT_1034815</name>
</gene>
<dbReference type="SMART" id="SM00398">
    <property type="entry name" value="HMG"/>
    <property type="match status" value="1"/>
</dbReference>
<evidence type="ECO:0000313" key="5">
    <source>
        <dbReference type="Proteomes" id="UP000194127"/>
    </source>
</evidence>
<dbReference type="GO" id="GO:0003677">
    <property type="term" value="F:DNA binding"/>
    <property type="evidence" value="ECO:0007669"/>
    <property type="project" value="UniProtKB-UniRule"/>
</dbReference>
<sequence>MMLHSGMRFAMLHRVQPLNVSVISSGFIGYRYTFAADALALYSSSGSPTKSPSPNLPAAHEFPDIAQTASSTPIPSPSQAGTTRAGALKGHYLAPELTNEGSGAASSLLVFNASVERVASTPPKCTPVVKPAFIKPPNAFILFRREFAKNQTDTPSQAERSCAAGVEWNGMTQAAKEKWYNRAAATRQEMLLKVALGHKDKTGQKPRRRRPRSRAMKENKQAGMLGETVIPVTRRIVRPSSRECSPPKLQSTQHAASPTLLPYWFPDLDVTTMSPRHVYHHGGAPHGALYPPTYTPQHGPVQHAMQSLLSGDNPPPHAGAMQSPYAGHIPEPQGAFYTAHSPQYTPPQQQQQQYIQQNPYAPPLAAAPTPDQEPMDMIRGSPSSTRIVHIKRGLSRTQPQDEFEALLLHDDSVVAILRRGKELIESQSR</sequence>
<feature type="region of interest" description="Disordered" evidence="2">
    <location>
        <begin position="197"/>
        <end position="221"/>
    </location>
</feature>
<evidence type="ECO:0000256" key="1">
    <source>
        <dbReference type="PROSITE-ProRule" id="PRU00267"/>
    </source>
</evidence>
<dbReference type="EMBL" id="KZ110600">
    <property type="protein sequence ID" value="OSX60131.1"/>
    <property type="molecule type" value="Genomic_DNA"/>
</dbReference>
<dbReference type="SUPFAM" id="SSF47095">
    <property type="entry name" value="HMG-box"/>
    <property type="match status" value="1"/>
</dbReference>
<feature type="compositionally biased region" description="Basic residues" evidence="2">
    <location>
        <begin position="204"/>
        <end position="214"/>
    </location>
</feature>
<keyword evidence="1" id="KW-0238">DNA-binding</keyword>
<evidence type="ECO:0000256" key="2">
    <source>
        <dbReference type="SAM" id="MobiDB-lite"/>
    </source>
</evidence>
<reference evidence="4 5" key="1">
    <citation type="submission" date="2017-04" db="EMBL/GenBank/DDBJ databases">
        <title>Genome Sequence of the Model Brown-Rot Fungus Postia placenta SB12.</title>
        <authorList>
            <consortium name="DOE Joint Genome Institute"/>
            <person name="Gaskell J."/>
            <person name="Kersten P."/>
            <person name="Larrondo L.F."/>
            <person name="Canessa P."/>
            <person name="Martinez D."/>
            <person name="Hibbett D."/>
            <person name="Schmoll M."/>
            <person name="Kubicek C.P."/>
            <person name="Martinez A.T."/>
            <person name="Yadav J."/>
            <person name="Master E."/>
            <person name="Magnuson J.K."/>
            <person name="James T."/>
            <person name="Yaver D."/>
            <person name="Berka R."/>
            <person name="Labutti K."/>
            <person name="Lipzen A."/>
            <person name="Aerts A."/>
            <person name="Barry K."/>
            <person name="Henrissat B."/>
            <person name="Blanchette R."/>
            <person name="Grigoriev I."/>
            <person name="Cullen D."/>
        </authorList>
    </citation>
    <scope>NUCLEOTIDE SEQUENCE [LARGE SCALE GENOMIC DNA]</scope>
    <source>
        <strain evidence="4 5">MAD-698-R-SB12</strain>
    </source>
</reference>